<protein>
    <recommendedName>
        <fullName evidence="7">Major facilitator superfamily (MFS) profile domain-containing protein</fullName>
    </recommendedName>
</protein>
<dbReference type="PROSITE" id="PS50850">
    <property type="entry name" value="MFS"/>
    <property type="match status" value="1"/>
</dbReference>
<gene>
    <name evidence="8" type="ORF">DFQ27_003539</name>
</gene>
<dbReference type="Gene3D" id="1.20.1250.20">
    <property type="entry name" value="MFS general substrate transporter like domains"/>
    <property type="match status" value="1"/>
</dbReference>
<evidence type="ECO:0000313" key="8">
    <source>
        <dbReference type="EMBL" id="KAG0260423.1"/>
    </source>
</evidence>
<feature type="transmembrane region" description="Helical" evidence="6">
    <location>
        <begin position="188"/>
        <end position="211"/>
    </location>
</feature>
<feature type="transmembrane region" description="Helical" evidence="6">
    <location>
        <begin position="290"/>
        <end position="308"/>
    </location>
</feature>
<dbReference type="EMBL" id="JAAAJB010000249">
    <property type="protein sequence ID" value="KAG0260423.1"/>
    <property type="molecule type" value="Genomic_DNA"/>
</dbReference>
<feature type="transmembrane region" description="Helical" evidence="6">
    <location>
        <begin position="35"/>
        <end position="59"/>
    </location>
</feature>
<dbReference type="InterPro" id="IPR036259">
    <property type="entry name" value="MFS_trans_sf"/>
</dbReference>
<feature type="transmembrane region" description="Helical" evidence="6">
    <location>
        <begin position="71"/>
        <end position="90"/>
    </location>
</feature>
<accession>A0A9P6Q677</accession>
<keyword evidence="3 6" id="KW-0812">Transmembrane</keyword>
<dbReference type="Pfam" id="PF07690">
    <property type="entry name" value="MFS_1"/>
    <property type="match status" value="1"/>
</dbReference>
<evidence type="ECO:0000256" key="3">
    <source>
        <dbReference type="ARBA" id="ARBA00022692"/>
    </source>
</evidence>
<evidence type="ECO:0000313" key="9">
    <source>
        <dbReference type="Proteomes" id="UP000807716"/>
    </source>
</evidence>
<feature type="transmembrane region" description="Helical" evidence="6">
    <location>
        <begin position="356"/>
        <end position="375"/>
    </location>
</feature>
<evidence type="ECO:0000256" key="5">
    <source>
        <dbReference type="ARBA" id="ARBA00023136"/>
    </source>
</evidence>
<feature type="transmembrane region" description="Helical" evidence="6">
    <location>
        <begin position="132"/>
        <end position="149"/>
    </location>
</feature>
<evidence type="ECO:0000256" key="4">
    <source>
        <dbReference type="ARBA" id="ARBA00022989"/>
    </source>
</evidence>
<dbReference type="GO" id="GO:0022857">
    <property type="term" value="F:transmembrane transporter activity"/>
    <property type="evidence" value="ECO:0007669"/>
    <property type="project" value="InterPro"/>
</dbReference>
<comment type="subcellular location">
    <subcellularLocation>
        <location evidence="1">Membrane</location>
        <topology evidence="1">Multi-pass membrane protein</topology>
    </subcellularLocation>
</comment>
<organism evidence="8 9">
    <name type="scientific">Actinomortierella ambigua</name>
    <dbReference type="NCBI Taxonomy" id="1343610"/>
    <lineage>
        <taxon>Eukaryota</taxon>
        <taxon>Fungi</taxon>
        <taxon>Fungi incertae sedis</taxon>
        <taxon>Mucoromycota</taxon>
        <taxon>Mortierellomycotina</taxon>
        <taxon>Mortierellomycetes</taxon>
        <taxon>Mortierellales</taxon>
        <taxon>Mortierellaceae</taxon>
        <taxon>Actinomortierella</taxon>
    </lineage>
</organism>
<feature type="transmembrane region" description="Helical" evidence="6">
    <location>
        <begin position="102"/>
        <end position="120"/>
    </location>
</feature>
<feature type="domain" description="Major facilitator superfamily (MFS) profile" evidence="7">
    <location>
        <begin position="36"/>
        <end position="487"/>
    </location>
</feature>
<dbReference type="Gene3D" id="1.20.1720.10">
    <property type="entry name" value="Multidrug resistance protein D"/>
    <property type="match status" value="1"/>
</dbReference>
<proteinExistence type="predicted"/>
<feature type="transmembrane region" description="Helical" evidence="6">
    <location>
        <begin position="328"/>
        <end position="349"/>
    </location>
</feature>
<feature type="transmembrane region" description="Helical" evidence="6">
    <location>
        <begin position="161"/>
        <end position="182"/>
    </location>
</feature>
<evidence type="ECO:0000259" key="7">
    <source>
        <dbReference type="PROSITE" id="PS50850"/>
    </source>
</evidence>
<comment type="caution">
    <text evidence="8">The sequence shown here is derived from an EMBL/GenBank/DDBJ whole genome shotgun (WGS) entry which is preliminary data.</text>
</comment>
<dbReference type="SUPFAM" id="SSF103473">
    <property type="entry name" value="MFS general substrate transporter"/>
    <property type="match status" value="1"/>
</dbReference>
<keyword evidence="2" id="KW-0813">Transport</keyword>
<dbReference type="PANTHER" id="PTHR42718">
    <property type="entry name" value="MAJOR FACILITATOR SUPERFAMILY MULTIDRUG TRANSPORTER MFSC"/>
    <property type="match status" value="1"/>
</dbReference>
<keyword evidence="5 6" id="KW-0472">Membrane</keyword>
<evidence type="ECO:0000256" key="1">
    <source>
        <dbReference type="ARBA" id="ARBA00004141"/>
    </source>
</evidence>
<dbReference type="AlphaFoldDB" id="A0A9P6Q677"/>
<dbReference type="Proteomes" id="UP000807716">
    <property type="component" value="Unassembled WGS sequence"/>
</dbReference>
<feature type="transmembrane region" description="Helical" evidence="6">
    <location>
        <begin position="381"/>
        <end position="401"/>
    </location>
</feature>
<reference evidence="8" key="1">
    <citation type="journal article" date="2020" name="Fungal Divers.">
        <title>Resolving the Mortierellaceae phylogeny through synthesis of multi-gene phylogenetics and phylogenomics.</title>
        <authorList>
            <person name="Vandepol N."/>
            <person name="Liber J."/>
            <person name="Desiro A."/>
            <person name="Na H."/>
            <person name="Kennedy M."/>
            <person name="Barry K."/>
            <person name="Grigoriev I.V."/>
            <person name="Miller A.N."/>
            <person name="O'Donnell K."/>
            <person name="Stajich J.E."/>
            <person name="Bonito G."/>
        </authorList>
    </citation>
    <scope>NUCLEOTIDE SEQUENCE</scope>
    <source>
        <strain evidence="8">BC1065</strain>
    </source>
</reference>
<feature type="transmembrane region" description="Helical" evidence="6">
    <location>
        <begin position="255"/>
        <end position="278"/>
    </location>
</feature>
<dbReference type="PRINTS" id="PR01036">
    <property type="entry name" value="TCRTETB"/>
</dbReference>
<feature type="transmembrane region" description="Helical" evidence="6">
    <location>
        <begin position="464"/>
        <end position="484"/>
    </location>
</feature>
<sequence>MSSANGSINSDIATKTDPSKLRVPWYFKLRGNKGLLLAMMSSAQLLDIINIASVTITLPDLLKDVGYESNQLQWVVSAYALAYSGFLVIGGRFGDLFGHRRIFLSGVIFFSIWSLVNGFARNPIFMSVSRALQGMGAGFTIPSALAILTTTHHGEERTKAIAFFGGSGAIGGIVGVLLGGIFGDTIGWQWIFFLTSILGFIIAFLAFLVIPHLTHIPPEDKRIDIAGAASFVSGIVLLIYYLSESPSLGWASGKTLGPLVASIILLIAFVVIEFKIAYPIMPPRIWRSRRFTASTITAIVIMATAQIINYYASLAFQNVMGYSPLQTALAFLVQGIGAVLVVASITRLVKFVRTKVLILVGWVLVCISGIIFSFMEKDTSYWAIPFPALIVNVLGMAPVWVCSQLNAVADAADEDQGVVGSIYNAALQFGGPIGIAVATVVVDQFVDLETTKDPAELMRGYKTAFYTMSVFSGVGFLVVLLLAANQDPIHPQQDHESEAADQEHAQKNITSATEGKGEELTTVDQHIDFIGESASPSINASTINLEKGNVNSM</sequence>
<evidence type="ECO:0000256" key="6">
    <source>
        <dbReference type="SAM" id="Phobius"/>
    </source>
</evidence>
<dbReference type="InterPro" id="IPR020846">
    <property type="entry name" value="MFS_dom"/>
</dbReference>
<feature type="transmembrane region" description="Helical" evidence="6">
    <location>
        <begin position="223"/>
        <end position="243"/>
    </location>
</feature>
<name>A0A9P6Q677_9FUNG</name>
<dbReference type="PANTHER" id="PTHR42718:SF9">
    <property type="entry name" value="MAJOR FACILITATOR SUPERFAMILY MULTIDRUG TRANSPORTER MFSC"/>
    <property type="match status" value="1"/>
</dbReference>
<evidence type="ECO:0000256" key="2">
    <source>
        <dbReference type="ARBA" id="ARBA00022448"/>
    </source>
</evidence>
<keyword evidence="4 6" id="KW-1133">Transmembrane helix</keyword>
<dbReference type="InterPro" id="IPR011701">
    <property type="entry name" value="MFS"/>
</dbReference>
<keyword evidence="9" id="KW-1185">Reference proteome</keyword>
<dbReference type="OrthoDB" id="2130629at2759"/>
<dbReference type="GO" id="GO:0016020">
    <property type="term" value="C:membrane"/>
    <property type="evidence" value="ECO:0007669"/>
    <property type="project" value="UniProtKB-SubCell"/>
</dbReference>